<name>A0AAU9RGN2_THLAR</name>
<organism evidence="1 2">
    <name type="scientific">Thlaspi arvense</name>
    <name type="common">Field penny-cress</name>
    <dbReference type="NCBI Taxonomy" id="13288"/>
    <lineage>
        <taxon>Eukaryota</taxon>
        <taxon>Viridiplantae</taxon>
        <taxon>Streptophyta</taxon>
        <taxon>Embryophyta</taxon>
        <taxon>Tracheophyta</taxon>
        <taxon>Spermatophyta</taxon>
        <taxon>Magnoliopsida</taxon>
        <taxon>eudicotyledons</taxon>
        <taxon>Gunneridae</taxon>
        <taxon>Pentapetalae</taxon>
        <taxon>rosids</taxon>
        <taxon>malvids</taxon>
        <taxon>Brassicales</taxon>
        <taxon>Brassicaceae</taxon>
        <taxon>Thlaspideae</taxon>
        <taxon>Thlaspi</taxon>
    </lineage>
</organism>
<evidence type="ECO:0000313" key="2">
    <source>
        <dbReference type="Proteomes" id="UP000836841"/>
    </source>
</evidence>
<dbReference type="InterPro" id="IPR036514">
    <property type="entry name" value="SGNH_hydro_sf"/>
</dbReference>
<dbReference type="Proteomes" id="UP000836841">
    <property type="component" value="Unassembled WGS sequence"/>
</dbReference>
<gene>
    <name evidence="1" type="ORF">TAV2_LOCUS4714</name>
</gene>
<keyword evidence="2" id="KW-1185">Reference proteome</keyword>
<reference evidence="1 2" key="1">
    <citation type="submission" date="2022-03" db="EMBL/GenBank/DDBJ databases">
        <authorList>
            <person name="Nunn A."/>
            <person name="Chopra R."/>
            <person name="Nunn A."/>
            <person name="Contreras Garrido A."/>
        </authorList>
    </citation>
    <scope>NUCLEOTIDE SEQUENCE [LARGE SCALE GENOMIC DNA]</scope>
</reference>
<comment type="caution">
    <text evidence="1">The sequence shown here is derived from an EMBL/GenBank/DDBJ whole genome shotgun (WGS) entry which is preliminary data.</text>
</comment>
<accession>A0AAU9RGN2</accession>
<sequence length="78" mass="8514">MACPPLNHNSRVACGLTKVINGTSITATGCSDSTEYVNWDAIHYTEAANQYVASQILTGKFSDLPFADKMPFLLNLKF</sequence>
<dbReference type="Gene3D" id="3.40.50.1110">
    <property type="entry name" value="SGNH hydrolase"/>
    <property type="match status" value="1"/>
</dbReference>
<dbReference type="EMBL" id="CAJVSB020000171">
    <property type="protein sequence ID" value="CAH2042391.1"/>
    <property type="molecule type" value="Genomic_DNA"/>
</dbReference>
<protein>
    <recommendedName>
        <fullName evidence="3">GDSL esterase/lipase</fullName>
    </recommendedName>
</protein>
<evidence type="ECO:0000313" key="1">
    <source>
        <dbReference type="EMBL" id="CAH2042391.1"/>
    </source>
</evidence>
<proteinExistence type="predicted"/>
<evidence type="ECO:0008006" key="3">
    <source>
        <dbReference type="Google" id="ProtNLM"/>
    </source>
</evidence>
<dbReference type="AlphaFoldDB" id="A0AAU9RGN2"/>